<keyword evidence="2" id="KW-1185">Reference proteome</keyword>
<protein>
    <submittedName>
        <fullName evidence="1">Uncharacterized protein</fullName>
    </submittedName>
</protein>
<dbReference type="InterPro" id="IPR043992">
    <property type="entry name" value="SLT_3"/>
</dbReference>
<evidence type="ECO:0000313" key="1">
    <source>
        <dbReference type="EMBL" id="AGK86606.1"/>
    </source>
</evidence>
<dbReference type="SUPFAM" id="SSF53955">
    <property type="entry name" value="Lysozyme-like"/>
    <property type="match status" value="1"/>
</dbReference>
<dbReference type="OrthoDB" id="41070at10239"/>
<reference evidence="1 2" key="2">
    <citation type="journal article" date="2015" name="PLoS ONE">
        <title>Comparative Genomic and Phylogenomic Analyses Reveal a Conserved Core Genome Shared by Estuarine and Oceanic Cyanopodoviruses.</title>
        <authorList>
            <person name="Huang S."/>
            <person name="Zhang S."/>
            <person name="Jiao N."/>
            <person name="Chen F."/>
        </authorList>
    </citation>
    <scope>NUCLEOTIDE SEQUENCE [LARGE SCALE GENOMIC DNA]</scope>
</reference>
<dbReference type="Gene3D" id="1.10.530.10">
    <property type="match status" value="1"/>
</dbReference>
<dbReference type="Proteomes" id="UP000030044">
    <property type="component" value="Segment"/>
</dbReference>
<gene>
    <name evidence="1" type="ORF">S-CBP3_0051</name>
</gene>
<dbReference type="InterPro" id="IPR023346">
    <property type="entry name" value="Lysozyme-like_dom_sf"/>
</dbReference>
<name>A0A096VKM1_9CAUD</name>
<dbReference type="KEGG" id="vg:22112395"/>
<sequence>MEQIGFQGYARAKGFDPVKVSDANVDRILEQGRRTIRGMEEVARQDLQNRASYLQAMQGAQAVEEKSRQMSYESKARSRKAVNDARTENYQTRIDNELQIGKRQANLMASLSAFSTVAGKIATEIDKGIGERQEEEEYNRTLMGYYQDGIPADVQLDYAQKEHMLRVAGEGVEVYADVAAAKGADPLYVEGLRKLNRHQQRGREKALQALAVNGYEGAVAAFRESDADIVIPDENGGFRTIKAHEVSSSAELAAALTSFLPQYLKDAGVYGQNPAGMSKMLLGLRSVNDKLVSDMRRMEASVADQERLSLAKENYGSVRDAMSGHDFYQTLLRSTNPKTGQNYTPREARAALFEFQSTAVDSDNKLLFSQNDREAFYNSSFPDQPNTPIGERFKTEIYEAQRLARNTENRYFDETQQARDLEEKQVIRYIEDKWFPSWDGSQSQLEEAINAAKDAGQRKVAQHLSQYLDITNEHKNNLDIVKRFDEELALGSLTEQQVMSAVGLDMETKIKYAKLARENQPNAMTSEESKAYKESINLALRKQSKDLNLDQAADRTLPLAELYAWRNFQKDFTQAMINTDGNRQEALNYAMGRFEKELTKENGLYSIVETKVVNGQRVLAGGFRGFQIEPAAAKPFAMTYAVDALKASKGAAIDTEGLIDKATIQEVLQQVKVNGRFSLPPQAEYLSKRLGGKLSAIDIINRQAKFYGLEQVPLKYYEQNVTKKVDDAHIQLVNYMLNPRRYQIATIGSGTLPAAVPKTIRKGQAAYVDLTSVLMNAGFDQKDIPTFVALAMAESSGNTKARRSDTDVHGLWQIRYPVHQDKMKALGLSGRESLYNPLNNARMALAVYKSSGLSAWEAYTNGSYKQYLGAAQSALNSYGKTPWRQGYNMNPKVVEYLTGDRNHPNFRHDHGGSNYHEHIAYASPEEARAAASILNAAGIKTTELKGVNPVGQHSRDSYHYYGQAFDVPASQVPVGQEQQLSITVRRLLGIN</sequence>
<dbReference type="EMBL" id="KC310803">
    <property type="protein sequence ID" value="AGK86606.1"/>
    <property type="molecule type" value="Genomic_DNA"/>
</dbReference>
<reference evidence="2" key="1">
    <citation type="submission" date="2012-12" db="EMBL/GenBank/DDBJ databases">
        <title>Genomics of marine cyanopodoviruses.</title>
        <authorList>
            <person name="Huang S."/>
            <person name="Chen F."/>
        </authorList>
    </citation>
    <scope>NUCLEOTIDE SEQUENCE [LARGE SCALE GENOMIC DNA]</scope>
</reference>
<evidence type="ECO:0000313" key="2">
    <source>
        <dbReference type="Proteomes" id="UP000030044"/>
    </source>
</evidence>
<accession>A0A096VKM1</accession>
<organism evidence="1 2">
    <name type="scientific">Synechococcus phage S-CBP3</name>
    <dbReference type="NCBI Taxonomy" id="756276"/>
    <lineage>
        <taxon>Viruses</taxon>
        <taxon>Duplodnaviria</taxon>
        <taxon>Heunggongvirae</taxon>
        <taxon>Uroviricota</taxon>
        <taxon>Caudoviricetes</taxon>
        <taxon>Autographivirales</taxon>
        <taxon>Lirvirus</taxon>
        <taxon>Lirvirus SCBP3</taxon>
    </lineage>
</organism>
<dbReference type="Pfam" id="PF18896">
    <property type="entry name" value="SLT_3"/>
    <property type="match status" value="1"/>
</dbReference>
<proteinExistence type="predicted"/>